<reference evidence="1 2" key="1">
    <citation type="submission" date="2020-10" db="EMBL/GenBank/DDBJ databases">
        <authorList>
            <person name="Castelo-Branco R."/>
            <person name="Eusebio N."/>
            <person name="Adriana R."/>
            <person name="Vieira A."/>
            <person name="Brugerolle De Fraissinette N."/>
            <person name="Rezende De Castro R."/>
            <person name="Schneider M.P."/>
            <person name="Vasconcelos V."/>
            <person name="Leao P.N."/>
        </authorList>
    </citation>
    <scope>NUCLEOTIDE SEQUENCE [LARGE SCALE GENOMIC DNA]</scope>
    <source>
        <strain evidence="1 2">LEGE 03274</strain>
    </source>
</reference>
<sequence length="277" mass="31780">MTRKVTWHIQQNTTMPRVISILDFFKYGGTDLEELANLCQVKSTVLKGVIFPFLRNIEILSKTSPTQLTEEGHIAADIQQIAPDFLGDFFHLQIYNLHHQDSLARFSWVYATIVQQLWLRKEVILSSEEKKRIVSEVISTASMKFALPENEIAFSGSSLTGVLNWLRSLSTSVLESDSNSERFCLRYFCPAPIFLKAVDAVYQQDSKTYGTKIFLREEIKNRICQMLLLDSSGLDNSLDDAKRTYNYDQGGCFDWGYQGGYGQWVMLTKSPEWRDLI</sequence>
<evidence type="ECO:0000313" key="1">
    <source>
        <dbReference type="EMBL" id="MBE9222598.1"/>
    </source>
</evidence>
<accession>A0ABR9V3W9</accession>
<dbReference type="RefSeq" id="WP_193800752.1">
    <property type="nucleotide sequence ID" value="NZ_JADEWC010000014.1"/>
</dbReference>
<dbReference type="EMBL" id="JADEWC010000014">
    <property type="protein sequence ID" value="MBE9222598.1"/>
    <property type="molecule type" value="Genomic_DNA"/>
</dbReference>
<comment type="caution">
    <text evidence="1">The sequence shown here is derived from an EMBL/GenBank/DDBJ whole genome shotgun (WGS) entry which is preliminary data.</text>
</comment>
<name>A0ABR9V3W9_9CHRO</name>
<keyword evidence="2" id="KW-1185">Reference proteome</keyword>
<dbReference type="Proteomes" id="UP000654604">
    <property type="component" value="Unassembled WGS sequence"/>
</dbReference>
<evidence type="ECO:0000313" key="2">
    <source>
        <dbReference type="Proteomes" id="UP000654604"/>
    </source>
</evidence>
<organism evidence="1 2">
    <name type="scientific">Cyanobacterium stanieri LEGE 03274</name>
    <dbReference type="NCBI Taxonomy" id="1828756"/>
    <lineage>
        <taxon>Bacteria</taxon>
        <taxon>Bacillati</taxon>
        <taxon>Cyanobacteriota</taxon>
        <taxon>Cyanophyceae</taxon>
        <taxon>Oscillatoriophycideae</taxon>
        <taxon>Chroococcales</taxon>
        <taxon>Geminocystaceae</taxon>
        <taxon>Cyanobacterium</taxon>
    </lineage>
</organism>
<proteinExistence type="predicted"/>
<gene>
    <name evidence="1" type="ORF">IQ215_07795</name>
</gene>
<protein>
    <submittedName>
        <fullName evidence="1">Uncharacterized protein</fullName>
    </submittedName>
</protein>